<dbReference type="SUPFAM" id="SSF50978">
    <property type="entry name" value="WD40 repeat-like"/>
    <property type="match status" value="1"/>
</dbReference>
<name>A0A914DB57_9BILA</name>
<dbReference type="PANTHER" id="PTHR46866">
    <property type="entry name" value="GH12955P"/>
    <property type="match status" value="1"/>
</dbReference>
<dbReference type="Pfam" id="PF00400">
    <property type="entry name" value="WD40"/>
    <property type="match status" value="2"/>
</dbReference>
<dbReference type="SUPFAM" id="SSF48371">
    <property type="entry name" value="ARM repeat"/>
    <property type="match status" value="1"/>
</dbReference>
<keyword evidence="1 2" id="KW-0853">WD repeat</keyword>
<dbReference type="InterPro" id="IPR015943">
    <property type="entry name" value="WD40/YVTN_repeat-like_dom_sf"/>
</dbReference>
<sequence>MNFFDTKFDENDIRSLVVKVNNIGDGLFNAQLSTNRILNVNLCTVDDDGLELTSIVESLQVLSRVESELINYGHLHKQNGHIRQLNPREIWSEICQRLGITYVLMNTNNSTNEILLQDDLHLPHFLPVICVIRLEKSCRIVYHAFPHKELLSTFALFPRHNFSPHSQVFNLLVYQLIQIYDAFASRSIYPILSPHVLHSDENLWLSMGLHLIFQKNCFTIRRKSEKSALKEQIQLDPSRLWELTDAWRNRAISNFEYLMKLNEFSGHVKGDPHRHPIFPWISDFKNETSLRPLNRTKYRLAKGDAQLNEQYSKQHPAHHVPEFLSDICYMVYRARIETKDGLCQVVRSQWVPEEYPSSMSRLYDWTPDECTPEFFEDPNIFISTHPDMSDLQLPEWTKTPAEFINWHKDLLESDEISGRLHEWIDLVFGYLLTGENAINALNVQLSIVQKPSARLRTHGAVQLFTSPHPKRMLTKPAKVSLLSHPNYNPAYCNFSSVQTIDTVAEDESFDLSGLLHKLYTKHILQIEGKNSNENRSVNIEEQVSLIWNLVEYEELNSLCNNQLKRVIPAIAKLFEGILPGSAKIFDRRFLLQLSIRFGSEIFFAHFLPPIIEAILSHSEMISSVAKESILWLARRYGPVVTATQITTSLLRLLALCYSQTSNLQPDYEEMSLDVTVSGDTLCEYILDCLVEIAVIYGPAFITMQYIPYCADLVDQAIRRLTSPLESAIISAMLLLKVSCDCLSDKQIMDHLQELIIDQVLFPAIRLLSSTNFTFSSERHRKLFTCKTIRSLHLLACRIGAENVQRYMFGVIQRLFCTFNLVYDLEESDHGGEPRVLIAENAPKQLISTFTPGFARLLIQIFSAVCGRQYITGSLPNATLISKLASGPSSTSFVNSMSPSLPISIGSPTNFLAGFNDNFVPFSSSPVLSSSPMLSSSMSGNRLTLFTVGAESPDLNQGILASSFDPTSNLTLNQKMRDVGLTHLAGTWIDRFRSALSSTSERISFDQIQLCTFTGHSSTVRKIITLDNENSFVSASQDKSVKLWSIKTIEESSSCQWTYKAHVKPIQDVCLLKFGGLIASTDSSVHIWDPFRGSALHQLDWPVGGSDSSIMCLATVNHNTLVATSNSENIMRLFDVRIGQWAHHMCAWTWTSAASIRAVAVSPDSTKFAVALTNGSTSVIDTRTGRILAYSVLHHSDAIQVDWLTNDLFACTHTDHPVVLWSVTPRLRIIRRLPEVASSVTVCTNDQYVTLQNSSNRLKLYEKEDCHNEIKLKSDFIAGSISALGYLKLNRMFLVGQEDLEPATGFQIFLIFIKTATREIDSTKILQIIF</sequence>
<dbReference type="PROSITE" id="PS50294">
    <property type="entry name" value="WD_REPEATS_REGION"/>
    <property type="match status" value="1"/>
</dbReference>
<dbReference type="InterPro" id="IPR016024">
    <property type="entry name" value="ARM-type_fold"/>
</dbReference>
<dbReference type="Proteomes" id="UP000887540">
    <property type="component" value="Unplaced"/>
</dbReference>
<dbReference type="InterPro" id="IPR001680">
    <property type="entry name" value="WD40_rpt"/>
</dbReference>
<dbReference type="PANTHER" id="PTHR46866:SF1">
    <property type="entry name" value="GH12955P"/>
    <property type="match status" value="1"/>
</dbReference>
<evidence type="ECO:0000256" key="1">
    <source>
        <dbReference type="ARBA" id="ARBA00022574"/>
    </source>
</evidence>
<dbReference type="Gene3D" id="1.10.1540.10">
    <property type="entry name" value="BEACH domain"/>
    <property type="match status" value="1"/>
</dbReference>
<dbReference type="InterPro" id="IPR000409">
    <property type="entry name" value="BEACH_dom"/>
</dbReference>
<dbReference type="SUPFAM" id="SSF81837">
    <property type="entry name" value="BEACH domain"/>
    <property type="match status" value="1"/>
</dbReference>
<protein>
    <submittedName>
        <fullName evidence="5">BEACH domain-containing protein</fullName>
    </submittedName>
</protein>
<accession>A0A914DB57</accession>
<evidence type="ECO:0000259" key="3">
    <source>
        <dbReference type="PROSITE" id="PS50197"/>
    </source>
</evidence>
<dbReference type="SMART" id="SM00320">
    <property type="entry name" value="WD40"/>
    <property type="match status" value="5"/>
</dbReference>
<evidence type="ECO:0000313" key="5">
    <source>
        <dbReference type="WBParaSite" id="ACRNAN_scaffold2234.g11846.t1"/>
    </source>
</evidence>
<dbReference type="WBParaSite" id="ACRNAN_scaffold2234.g11846.t1">
    <property type="protein sequence ID" value="ACRNAN_scaffold2234.g11846.t1"/>
    <property type="gene ID" value="ACRNAN_scaffold2234.g11846"/>
</dbReference>
<dbReference type="CDD" id="cd06071">
    <property type="entry name" value="Beach"/>
    <property type="match status" value="1"/>
</dbReference>
<evidence type="ECO:0000313" key="4">
    <source>
        <dbReference type="Proteomes" id="UP000887540"/>
    </source>
</evidence>
<evidence type="ECO:0000256" key="2">
    <source>
        <dbReference type="PROSITE-ProRule" id="PRU00221"/>
    </source>
</evidence>
<reference evidence="5" key="1">
    <citation type="submission" date="2022-11" db="UniProtKB">
        <authorList>
            <consortium name="WormBaseParasite"/>
        </authorList>
    </citation>
    <scope>IDENTIFICATION</scope>
</reference>
<feature type="domain" description="BEACH" evidence="3">
    <location>
        <begin position="232"/>
        <end position="487"/>
    </location>
</feature>
<dbReference type="InterPro" id="IPR036322">
    <property type="entry name" value="WD40_repeat_dom_sf"/>
</dbReference>
<dbReference type="PROSITE" id="PS50082">
    <property type="entry name" value="WD_REPEATS_2"/>
    <property type="match status" value="1"/>
</dbReference>
<dbReference type="Gene3D" id="2.130.10.10">
    <property type="entry name" value="YVTN repeat-like/Quinoprotein amine dehydrogenase"/>
    <property type="match status" value="2"/>
</dbReference>
<proteinExistence type="predicted"/>
<organism evidence="4 5">
    <name type="scientific">Acrobeloides nanus</name>
    <dbReference type="NCBI Taxonomy" id="290746"/>
    <lineage>
        <taxon>Eukaryota</taxon>
        <taxon>Metazoa</taxon>
        <taxon>Ecdysozoa</taxon>
        <taxon>Nematoda</taxon>
        <taxon>Chromadorea</taxon>
        <taxon>Rhabditida</taxon>
        <taxon>Tylenchina</taxon>
        <taxon>Cephalobomorpha</taxon>
        <taxon>Cephaloboidea</taxon>
        <taxon>Cephalobidae</taxon>
        <taxon>Acrobeloides</taxon>
    </lineage>
</organism>
<dbReference type="InterPro" id="IPR036372">
    <property type="entry name" value="BEACH_dom_sf"/>
</dbReference>
<feature type="repeat" description="WD" evidence="2">
    <location>
        <begin position="1012"/>
        <end position="1053"/>
    </location>
</feature>
<dbReference type="SMART" id="SM01026">
    <property type="entry name" value="Beach"/>
    <property type="match status" value="1"/>
</dbReference>
<dbReference type="PROSITE" id="PS50197">
    <property type="entry name" value="BEACH"/>
    <property type="match status" value="1"/>
</dbReference>
<dbReference type="Pfam" id="PF02138">
    <property type="entry name" value="Beach"/>
    <property type="match status" value="1"/>
</dbReference>
<keyword evidence="4" id="KW-1185">Reference proteome</keyword>